<keyword evidence="3" id="KW-1185">Reference proteome</keyword>
<name>A0A4Y2GPY2_ARAVE</name>
<reference evidence="2 3" key="1">
    <citation type="journal article" date="2019" name="Sci. Rep.">
        <title>Orb-weaving spider Araneus ventricosus genome elucidates the spidroin gene catalogue.</title>
        <authorList>
            <person name="Kono N."/>
            <person name="Nakamura H."/>
            <person name="Ohtoshi R."/>
            <person name="Moran D.A.P."/>
            <person name="Shinohara A."/>
            <person name="Yoshida Y."/>
            <person name="Fujiwara M."/>
            <person name="Mori M."/>
            <person name="Tomita M."/>
            <person name="Arakawa K."/>
        </authorList>
    </citation>
    <scope>NUCLEOTIDE SEQUENCE [LARGE SCALE GENOMIC DNA]</scope>
</reference>
<feature type="compositionally biased region" description="Basic residues" evidence="1">
    <location>
        <begin position="22"/>
        <end position="35"/>
    </location>
</feature>
<evidence type="ECO:0000313" key="3">
    <source>
        <dbReference type="Proteomes" id="UP000499080"/>
    </source>
</evidence>
<evidence type="ECO:0000313" key="2">
    <source>
        <dbReference type="EMBL" id="GBM54849.1"/>
    </source>
</evidence>
<sequence length="90" mass="9943">MSQEGLVGLATSPGGGETGPRQGRRQKGRAQKRPIKQGLSVEKADSLAKAATKINEVDFNVGIPKSWIKSRLKEVALQNWQERWENSLED</sequence>
<dbReference type="AlphaFoldDB" id="A0A4Y2GPY2"/>
<dbReference type="EMBL" id="BGPR01100079">
    <property type="protein sequence ID" value="GBM54849.1"/>
    <property type="molecule type" value="Genomic_DNA"/>
</dbReference>
<feature type="region of interest" description="Disordered" evidence="1">
    <location>
        <begin position="1"/>
        <end position="37"/>
    </location>
</feature>
<dbReference type="Proteomes" id="UP000499080">
    <property type="component" value="Unassembled WGS sequence"/>
</dbReference>
<evidence type="ECO:0000256" key="1">
    <source>
        <dbReference type="SAM" id="MobiDB-lite"/>
    </source>
</evidence>
<comment type="caution">
    <text evidence="2">The sequence shown here is derived from an EMBL/GenBank/DDBJ whole genome shotgun (WGS) entry which is preliminary data.</text>
</comment>
<proteinExistence type="predicted"/>
<accession>A0A4Y2GPY2</accession>
<gene>
    <name evidence="2" type="ORF">AVEN_136117_1</name>
</gene>
<feature type="non-terminal residue" evidence="2">
    <location>
        <position position="90"/>
    </location>
</feature>
<organism evidence="2 3">
    <name type="scientific">Araneus ventricosus</name>
    <name type="common">Orbweaver spider</name>
    <name type="synonym">Epeira ventricosa</name>
    <dbReference type="NCBI Taxonomy" id="182803"/>
    <lineage>
        <taxon>Eukaryota</taxon>
        <taxon>Metazoa</taxon>
        <taxon>Ecdysozoa</taxon>
        <taxon>Arthropoda</taxon>
        <taxon>Chelicerata</taxon>
        <taxon>Arachnida</taxon>
        <taxon>Araneae</taxon>
        <taxon>Araneomorphae</taxon>
        <taxon>Entelegynae</taxon>
        <taxon>Araneoidea</taxon>
        <taxon>Araneidae</taxon>
        <taxon>Araneus</taxon>
    </lineage>
</organism>
<protein>
    <submittedName>
        <fullName evidence="2">Uncharacterized protein</fullName>
    </submittedName>
</protein>